<protein>
    <submittedName>
        <fullName evidence="1">DUF910 family protein</fullName>
    </submittedName>
</protein>
<dbReference type="SUPFAM" id="SSF158379">
    <property type="entry name" value="YqgQ-like"/>
    <property type="match status" value="1"/>
</dbReference>
<proteinExistence type="predicted"/>
<dbReference type="InterPro" id="IPR009256">
    <property type="entry name" value="YqgQ-like"/>
</dbReference>
<dbReference type="Proteomes" id="UP001303532">
    <property type="component" value="Chromosome"/>
</dbReference>
<dbReference type="Pfam" id="PF06014">
    <property type="entry name" value="YqgQ-like"/>
    <property type="match status" value="1"/>
</dbReference>
<dbReference type="Gene3D" id="1.10.287.760">
    <property type="entry name" value="YqgQ-like"/>
    <property type="match status" value="1"/>
</dbReference>
<keyword evidence="2" id="KW-1185">Reference proteome</keyword>
<dbReference type="InterPro" id="IPR023164">
    <property type="entry name" value="YqgQ-like_sf"/>
</dbReference>
<accession>A0ABZ0L045</accession>
<reference evidence="1 2" key="1">
    <citation type="submission" date="2023-01" db="EMBL/GenBank/DDBJ databases">
        <title>Sporosarcina sp. nov., isolated from Korean tranditional fermented seafood 'Jeotgal'.</title>
        <authorList>
            <person name="Yang A.-I."/>
        </authorList>
    </citation>
    <scope>NUCLEOTIDE SEQUENCE [LARGE SCALE GENOMIC DNA]</scope>
    <source>
        <strain evidence="1 2">B2O-1</strain>
    </source>
</reference>
<name>A0ABZ0L045_9BACL</name>
<dbReference type="RefSeq" id="WP_323693152.1">
    <property type="nucleotide sequence ID" value="NZ_CP116341.1"/>
</dbReference>
<evidence type="ECO:0000313" key="1">
    <source>
        <dbReference type="EMBL" id="WOV85550.1"/>
    </source>
</evidence>
<gene>
    <name evidence="1" type="ORF">PGH26_06345</name>
</gene>
<sequence length="73" mass="8669">MQHSGLKEYWDVIRLMKRFGAYIYTGDRRADILLMQSELKDLHNDGLIMKEDYISASLLIRNELSKFEETTEK</sequence>
<dbReference type="EMBL" id="CP116341">
    <property type="protein sequence ID" value="WOV85550.1"/>
    <property type="molecule type" value="Genomic_DNA"/>
</dbReference>
<evidence type="ECO:0000313" key="2">
    <source>
        <dbReference type="Proteomes" id="UP001303532"/>
    </source>
</evidence>
<organism evidence="1 2">
    <name type="scientific">Sporosarcina jeotgali</name>
    <dbReference type="NCBI Taxonomy" id="3020056"/>
    <lineage>
        <taxon>Bacteria</taxon>
        <taxon>Bacillati</taxon>
        <taxon>Bacillota</taxon>
        <taxon>Bacilli</taxon>
        <taxon>Bacillales</taxon>
        <taxon>Caryophanaceae</taxon>
        <taxon>Sporosarcina</taxon>
    </lineage>
</organism>